<keyword evidence="4" id="KW-0067">ATP-binding</keyword>
<dbReference type="RefSeq" id="WP_227321859.1">
    <property type="nucleotide sequence ID" value="NZ_JAESVB010000005.1"/>
</dbReference>
<evidence type="ECO:0000256" key="3">
    <source>
        <dbReference type="ARBA" id="ARBA00022741"/>
    </source>
</evidence>
<keyword evidence="5 7" id="KW-1133">Transmembrane helix</keyword>
<feature type="transmembrane region" description="Helical" evidence="7">
    <location>
        <begin position="129"/>
        <end position="147"/>
    </location>
</feature>
<dbReference type="SUPFAM" id="SSF90123">
    <property type="entry name" value="ABC transporter transmembrane region"/>
    <property type="match status" value="1"/>
</dbReference>
<evidence type="ECO:0000259" key="9">
    <source>
        <dbReference type="PROSITE" id="PS50929"/>
    </source>
</evidence>
<dbReference type="InterPro" id="IPR027417">
    <property type="entry name" value="P-loop_NTPase"/>
</dbReference>
<evidence type="ECO:0000259" key="8">
    <source>
        <dbReference type="PROSITE" id="PS50893"/>
    </source>
</evidence>
<protein>
    <submittedName>
        <fullName evidence="10">Thiol reductant ABC exporter subunit CydC</fullName>
    </submittedName>
</protein>
<dbReference type="PROSITE" id="PS50929">
    <property type="entry name" value="ABC_TM1F"/>
    <property type="match status" value="1"/>
</dbReference>
<comment type="caution">
    <text evidence="10">The sequence shown here is derived from an EMBL/GenBank/DDBJ whole genome shotgun (WGS) entry which is preliminary data.</text>
</comment>
<organism evidence="10 11">
    <name type="scientific">Acidisoma silvae</name>
    <dbReference type="NCBI Taxonomy" id="2802396"/>
    <lineage>
        <taxon>Bacteria</taxon>
        <taxon>Pseudomonadati</taxon>
        <taxon>Pseudomonadota</taxon>
        <taxon>Alphaproteobacteria</taxon>
        <taxon>Acetobacterales</taxon>
        <taxon>Acidocellaceae</taxon>
        <taxon>Acidisoma</taxon>
    </lineage>
</organism>
<dbReference type="InterPro" id="IPR003593">
    <property type="entry name" value="AAA+_ATPase"/>
</dbReference>
<dbReference type="SMART" id="SM00382">
    <property type="entry name" value="AAA"/>
    <property type="match status" value="1"/>
</dbReference>
<dbReference type="GO" id="GO:0034040">
    <property type="term" value="F:ATPase-coupled lipid transmembrane transporter activity"/>
    <property type="evidence" value="ECO:0007669"/>
    <property type="project" value="TreeGrafter"/>
</dbReference>
<evidence type="ECO:0000313" key="11">
    <source>
        <dbReference type="Proteomes" id="UP000708298"/>
    </source>
</evidence>
<feature type="transmembrane region" description="Helical" evidence="7">
    <location>
        <begin position="153"/>
        <end position="174"/>
    </location>
</feature>
<dbReference type="GO" id="GO:0045454">
    <property type="term" value="P:cell redox homeostasis"/>
    <property type="evidence" value="ECO:0007669"/>
    <property type="project" value="InterPro"/>
</dbReference>
<dbReference type="Pfam" id="PF00664">
    <property type="entry name" value="ABC_membrane"/>
    <property type="match status" value="1"/>
</dbReference>
<sequence length="542" mass="57010">MQDILPIFRLWKARTGWMAAGIILSLLAVLAGLLMMALAGRLTAAAVVAGVIAAPVLLRVTGVARVVLRYAERVVTHEATFRALADVRVWFFSGIAQRLAGGLGLARSGDVLSRAVSDVESLDGLYSRILVPLAGAVLVLPVLVVVLALHSAILALVVGVLFAVSAFLLPVLAARATAAAGERLAVNLSNLRVTVLDAITGLREVRVFGAEGRMLAAVQAREANLLAAQRDVAKSARLAQLASFLLAQAAILSVLVGLGAPAPAAVAAAFLTIAAFETVGGLPRAGALAGYAMAGARRVRATATAPLTSADLDEPQPLPRDSTLRFEGVRFRWQAARTPVLDGLTMEIPSGSRVAILGPSGSGKSTLAQLALRLVQPEEGRILLGGVDITELKATELRSRIALLSQATHLFDDTIRANLLLARPDADERALWAALDAAQIGDMVRALPEKLDTWVGEGGYRFSGGQGRRMALARVLLSPALVVILDEPCAGLDMETEQAFLSTLNDLGRGRTFVLIAHRLLGVEKLDRIWRLSGHHAVAATA</sequence>
<dbReference type="Gene3D" id="1.20.1560.10">
    <property type="entry name" value="ABC transporter type 1, transmembrane domain"/>
    <property type="match status" value="1"/>
</dbReference>
<dbReference type="GO" id="GO:0034775">
    <property type="term" value="P:glutathione transmembrane transport"/>
    <property type="evidence" value="ECO:0007669"/>
    <property type="project" value="InterPro"/>
</dbReference>
<comment type="subcellular location">
    <subcellularLocation>
        <location evidence="1">Cell membrane</location>
        <topology evidence="1">Multi-pass membrane protein</topology>
    </subcellularLocation>
</comment>
<dbReference type="GO" id="GO:0140359">
    <property type="term" value="F:ABC-type transporter activity"/>
    <property type="evidence" value="ECO:0007669"/>
    <property type="project" value="InterPro"/>
</dbReference>
<dbReference type="PANTHER" id="PTHR24221">
    <property type="entry name" value="ATP-BINDING CASSETTE SUB-FAMILY B"/>
    <property type="match status" value="1"/>
</dbReference>
<evidence type="ECO:0000313" key="10">
    <source>
        <dbReference type="EMBL" id="MCB8876203.1"/>
    </source>
</evidence>
<feature type="transmembrane region" description="Helical" evidence="7">
    <location>
        <begin position="16"/>
        <end position="38"/>
    </location>
</feature>
<dbReference type="PANTHER" id="PTHR24221:SF653">
    <property type="entry name" value="TRANSPORT ATP-BINDING PROTEIN CYDC"/>
    <property type="match status" value="1"/>
</dbReference>
<dbReference type="SUPFAM" id="SSF52540">
    <property type="entry name" value="P-loop containing nucleoside triphosphate hydrolases"/>
    <property type="match status" value="1"/>
</dbReference>
<dbReference type="GO" id="GO:0005886">
    <property type="term" value="C:plasma membrane"/>
    <property type="evidence" value="ECO:0007669"/>
    <property type="project" value="UniProtKB-SubCell"/>
</dbReference>
<dbReference type="NCBIfam" id="TIGR02868">
    <property type="entry name" value="CydC"/>
    <property type="match status" value="1"/>
</dbReference>
<dbReference type="EMBL" id="JAESVB010000005">
    <property type="protein sequence ID" value="MCB8876203.1"/>
    <property type="molecule type" value="Genomic_DNA"/>
</dbReference>
<evidence type="ECO:0000256" key="4">
    <source>
        <dbReference type="ARBA" id="ARBA00022840"/>
    </source>
</evidence>
<feature type="transmembrane region" description="Helical" evidence="7">
    <location>
        <begin position="238"/>
        <end position="258"/>
    </location>
</feature>
<gene>
    <name evidence="10" type="primary">cydC</name>
    <name evidence="10" type="ORF">ASILVAE211_13505</name>
</gene>
<dbReference type="Pfam" id="PF00005">
    <property type="entry name" value="ABC_tran"/>
    <property type="match status" value="1"/>
</dbReference>
<reference evidence="10" key="1">
    <citation type="journal article" date="2021" name="Microorganisms">
        <title>Acidisoma silvae sp. nov. and Acidisomacellulosilytica sp. nov., Two Acidophilic Bacteria Isolated from Decaying Wood, Hydrolyzing Cellulose and Producing Poly-3-hydroxybutyrate.</title>
        <authorList>
            <person name="Mieszkin S."/>
            <person name="Pouder E."/>
            <person name="Uroz S."/>
            <person name="Simon-Colin C."/>
            <person name="Alain K."/>
        </authorList>
    </citation>
    <scope>NUCLEOTIDE SEQUENCE</scope>
    <source>
        <strain evidence="10">HW T2.11</strain>
    </source>
</reference>
<feature type="domain" description="ABC transmembrane type-1" evidence="9">
    <location>
        <begin position="19"/>
        <end position="256"/>
    </location>
</feature>
<proteinExistence type="predicted"/>
<dbReference type="InterPro" id="IPR011527">
    <property type="entry name" value="ABC1_TM_dom"/>
</dbReference>
<reference evidence="10" key="2">
    <citation type="submission" date="2021-01" db="EMBL/GenBank/DDBJ databases">
        <authorList>
            <person name="Mieszkin S."/>
            <person name="Pouder E."/>
            <person name="Alain K."/>
        </authorList>
    </citation>
    <scope>NUCLEOTIDE SEQUENCE</scope>
    <source>
        <strain evidence="10">HW T2.11</strain>
    </source>
</reference>
<dbReference type="GO" id="GO:0005524">
    <property type="term" value="F:ATP binding"/>
    <property type="evidence" value="ECO:0007669"/>
    <property type="project" value="UniProtKB-KW"/>
</dbReference>
<keyword evidence="11" id="KW-1185">Reference proteome</keyword>
<evidence type="ECO:0000256" key="2">
    <source>
        <dbReference type="ARBA" id="ARBA00022692"/>
    </source>
</evidence>
<dbReference type="InterPro" id="IPR036640">
    <property type="entry name" value="ABC1_TM_sf"/>
</dbReference>
<dbReference type="InterPro" id="IPR003439">
    <property type="entry name" value="ABC_transporter-like_ATP-bd"/>
</dbReference>
<name>A0A963YTR3_9PROT</name>
<evidence type="ECO:0000256" key="5">
    <source>
        <dbReference type="ARBA" id="ARBA00022989"/>
    </source>
</evidence>
<dbReference type="GO" id="GO:0016887">
    <property type="term" value="F:ATP hydrolysis activity"/>
    <property type="evidence" value="ECO:0007669"/>
    <property type="project" value="InterPro"/>
</dbReference>
<evidence type="ECO:0000256" key="7">
    <source>
        <dbReference type="SAM" id="Phobius"/>
    </source>
</evidence>
<evidence type="ECO:0000256" key="6">
    <source>
        <dbReference type="ARBA" id="ARBA00023136"/>
    </source>
</evidence>
<evidence type="ECO:0000256" key="1">
    <source>
        <dbReference type="ARBA" id="ARBA00004651"/>
    </source>
</evidence>
<feature type="domain" description="ABC transporter" evidence="8">
    <location>
        <begin position="324"/>
        <end position="542"/>
    </location>
</feature>
<dbReference type="InterPro" id="IPR039421">
    <property type="entry name" value="Type_1_exporter"/>
</dbReference>
<keyword evidence="3" id="KW-0547">Nucleotide-binding</keyword>
<dbReference type="PROSITE" id="PS50893">
    <property type="entry name" value="ABC_TRANSPORTER_2"/>
    <property type="match status" value="1"/>
</dbReference>
<keyword evidence="2 7" id="KW-0812">Transmembrane</keyword>
<dbReference type="AlphaFoldDB" id="A0A963YTR3"/>
<keyword evidence="6 7" id="KW-0472">Membrane</keyword>
<dbReference type="Proteomes" id="UP000708298">
    <property type="component" value="Unassembled WGS sequence"/>
</dbReference>
<dbReference type="Gene3D" id="3.40.50.300">
    <property type="entry name" value="P-loop containing nucleotide triphosphate hydrolases"/>
    <property type="match status" value="1"/>
</dbReference>
<accession>A0A963YTR3</accession>
<dbReference type="InterPro" id="IPR014223">
    <property type="entry name" value="ABC_CydC/D"/>
</dbReference>
<feature type="transmembrane region" description="Helical" evidence="7">
    <location>
        <begin position="44"/>
        <end position="68"/>
    </location>
</feature>